<dbReference type="KEGG" id="suam:BOO69_02620"/>
<protein>
    <submittedName>
        <fullName evidence="1">Uncharacterized protein</fullName>
    </submittedName>
</protein>
<proteinExistence type="predicted"/>
<dbReference type="EMBL" id="CP018076">
    <property type="protein sequence ID" value="APE42431.1"/>
    <property type="molecule type" value="Genomic_DNA"/>
</dbReference>
<keyword evidence="2" id="KW-1185">Reference proteome</keyword>
<dbReference type="Proteomes" id="UP000181897">
    <property type="component" value="Chromosome"/>
</dbReference>
<dbReference type="STRING" id="1917485.BOO69_02620"/>
<evidence type="ECO:0000313" key="2">
    <source>
        <dbReference type="Proteomes" id="UP000181897"/>
    </source>
</evidence>
<organism evidence="1 2">
    <name type="scientific">Sulfitobacter alexandrii</name>
    <dbReference type="NCBI Taxonomy" id="1917485"/>
    <lineage>
        <taxon>Bacteria</taxon>
        <taxon>Pseudomonadati</taxon>
        <taxon>Pseudomonadota</taxon>
        <taxon>Alphaproteobacteria</taxon>
        <taxon>Rhodobacterales</taxon>
        <taxon>Roseobacteraceae</taxon>
        <taxon>Sulfitobacter</taxon>
    </lineage>
</organism>
<dbReference type="RefSeq" id="WP_071970049.1">
    <property type="nucleotide sequence ID" value="NZ_CP018076.1"/>
</dbReference>
<gene>
    <name evidence="1" type="ORF">BOO69_02620</name>
</gene>
<evidence type="ECO:0000313" key="1">
    <source>
        <dbReference type="EMBL" id="APE42431.1"/>
    </source>
</evidence>
<sequence length="1105" mass="123076">MQHTLLDQASGKPLATGQTREKIVAFPAVFDDVDTKDICFAKQPVKDRLAQFEDFVGRTHGFITDPGHKRIQEAVIAFGLASRQIFDDRFVVFLSHFGRGGFIDIVNGHGNYPVGQNTARRGQCIRKYAGNRCFTKQAIRSTRICKNCILKVLDRLSGILNHVRRDIVSDIRNRLINRLHLGKNIFHIRRITAKQTAKDTVSKVFDRLYNTLDHFRCDNIRNIRSTIPKQATNNALVPETLIRKVCDSLYGILNQFGRDDFHNIRNRLINRLHLGKHILHIRLITAKQTAKDTVSKVFDSLYNILDHFRCDNIRNSRITIPKQATNNALVTETLIRKVFDSLDGILNRLINRLHLGKNIFHIWRITTKQTAITQDRIDNTVVVQQTTDNAILTEDAVSKVLDRLYDTVNRFRRGYIRRGTTKQATKQAAIAQNRVDNTVVAQQATDNAILTEDAVSKVLDRLYDTVNRFRRGHIRRGTTKQATIAQNRVDNTVVAQQTTDNAILTEDTVSKLLDRLYDTLNRFRSGHIGRGTTKQTTKQAAIAQNRIDHTVVAQQATDNAVLTEDTVSKLLDRLYDTLNRFRSGHIGRGTTKQTTKQVTIAQNRVDNTVVAQQTTDNAILTEDTVSKLLDRLYDTLNRFRSGHIGRGTTKQTTKQAAIAQNRIDHTVVAQQATDNAVLTEDTVNQTTIAQEPANNPVVAKHRVNQTIVAENGNDNAPVTKYARKDTVFAGEHAQRAILAQNGAKHAALAKHTTQHALFTKDTANQAFIPENTVQNPVDQTAITKDAVNQTVIPKNTVHDTIDQATVAENPIDQTVIAKHHVDQATVSKNGLDDAAVAQNARKDAILTDDRVHHAILAQDGAKHAALAKHTTQQVIHKAIIADDRTDTPADNAILTQKAADHPLIVRAGVFFRVGISTGPGQRSGHSTAVGIGLHCNHCIRNGNSSGRICLAGNAENLLIFLERRGGRQVACGSLLPLCTDRIVPGASFGQRRIGLKFGRDTRFGRNIDRAIHRPAAALRLRSGFRDGRDEFTSGQGRRKGKQPVLRRALRGQAHADRASRDCHAGIARPHFAQCLQMGHRNRRTRALILRLSTLVALKLAQLAAP</sequence>
<accession>A0A1J0WDN3</accession>
<dbReference type="AlphaFoldDB" id="A0A1J0WDN3"/>
<name>A0A1J0WDN3_9RHOB</name>
<reference evidence="1 2" key="1">
    <citation type="submission" date="2016-11" db="EMBL/GenBank/DDBJ databases">
        <title>Complete genome sequence of Sulfitobacter sp. AM1-D1, a toxic bacteria associated with marine dinoflagellate Alexandrium minutum in East China Sea.</title>
        <authorList>
            <person name="Yang Q."/>
            <person name="Zhang X."/>
            <person name="Tian X."/>
        </authorList>
    </citation>
    <scope>NUCLEOTIDE SEQUENCE [LARGE SCALE GENOMIC DNA]</scope>
    <source>
        <strain evidence="1 2">AM1-D1</strain>
    </source>
</reference>